<keyword evidence="3" id="KW-0812">Transmembrane</keyword>
<feature type="transmembrane region" description="Helical" evidence="3">
    <location>
        <begin position="21"/>
        <end position="41"/>
    </location>
</feature>
<feature type="transmembrane region" description="Helical" evidence="3">
    <location>
        <begin position="53"/>
        <end position="70"/>
    </location>
</feature>
<dbReference type="Proteomes" id="UP000461409">
    <property type="component" value="Unassembled WGS sequence"/>
</dbReference>
<evidence type="ECO:0000256" key="3">
    <source>
        <dbReference type="SAM" id="Phobius"/>
    </source>
</evidence>
<sequence>MYQIRLDGRHVHRSLFHSLRVQFATTLVASILVPLAIFVVVRGPVALEATATYNTLTISFLAALSTLLALRRVGSYFGLVLAKWILPVYGTSFAAFTCFPLLLRTPYTTTLMVLCFVCGVLSLFLLVLLMSRGKRAVCFVVPRGRALNMEFSAGLETIVLEHPRLPRERNAILVADLHAPLGEEWERLLTEAALEGHPVYHVTQLREAMTGQVQLDHLSENSFGALLPTLAYKKIKRLVDLCATIVMFPLLALVMFFIAVAIRLDSPGPALFSQRRMGYQGRIFEIIKFRTMTVREDGENAAASMTAADDQRITRLGKHLRRTRLDELPQLFNILRGEMSWIGPRPEAVSLSSLYASKISNYRYRHLVRPGITGWAQVHQGHVTSVDDIHDKLRYDFYYVKNISFWLDVVIVFRTIKVMITGFGAR</sequence>
<dbReference type="PANTHER" id="PTHR30576:SF0">
    <property type="entry name" value="UNDECAPRENYL-PHOSPHATE N-ACETYLGALACTOSAMINYL 1-PHOSPHATE TRANSFERASE-RELATED"/>
    <property type="match status" value="1"/>
</dbReference>
<dbReference type="GO" id="GO:0016780">
    <property type="term" value="F:phosphotransferase activity, for other substituted phosphate groups"/>
    <property type="evidence" value="ECO:0007669"/>
    <property type="project" value="TreeGrafter"/>
</dbReference>
<feature type="transmembrane region" description="Helical" evidence="3">
    <location>
        <begin position="82"/>
        <end position="103"/>
    </location>
</feature>
<evidence type="ECO:0000259" key="4">
    <source>
        <dbReference type="Pfam" id="PF02397"/>
    </source>
</evidence>
<proteinExistence type="inferred from homology"/>
<comment type="caution">
    <text evidence="5">The sequence shown here is derived from an EMBL/GenBank/DDBJ whole genome shotgun (WGS) entry which is preliminary data.</text>
</comment>
<keyword evidence="2" id="KW-0270">Exopolysaccharide synthesis</keyword>
<evidence type="ECO:0000256" key="1">
    <source>
        <dbReference type="ARBA" id="ARBA00006464"/>
    </source>
</evidence>
<keyword evidence="6" id="KW-1185">Reference proteome</keyword>
<keyword evidence="5" id="KW-0808">Transferase</keyword>
<dbReference type="InterPro" id="IPR003362">
    <property type="entry name" value="Bact_transf"/>
</dbReference>
<evidence type="ECO:0000313" key="6">
    <source>
        <dbReference type="Proteomes" id="UP000461409"/>
    </source>
</evidence>
<evidence type="ECO:0000256" key="2">
    <source>
        <dbReference type="ARBA" id="ARBA00023169"/>
    </source>
</evidence>
<protein>
    <submittedName>
        <fullName evidence="5">Sugar transferase</fullName>
    </submittedName>
</protein>
<feature type="transmembrane region" description="Helical" evidence="3">
    <location>
        <begin position="109"/>
        <end position="129"/>
    </location>
</feature>
<dbReference type="EMBL" id="WUBR01000001">
    <property type="protein sequence ID" value="MWV26960.1"/>
    <property type="molecule type" value="Genomic_DNA"/>
</dbReference>
<dbReference type="RefSeq" id="WP_160484579.1">
    <property type="nucleotide sequence ID" value="NZ_WUBR01000001.1"/>
</dbReference>
<gene>
    <name evidence="5" type="ORF">GRF63_03480</name>
</gene>
<dbReference type="PANTHER" id="PTHR30576">
    <property type="entry name" value="COLANIC BIOSYNTHESIS UDP-GLUCOSE LIPID CARRIER TRANSFERASE"/>
    <property type="match status" value="1"/>
</dbReference>
<dbReference type="AlphaFoldDB" id="A0A844XAV0"/>
<keyword evidence="3" id="KW-1133">Transmembrane helix</keyword>
<reference evidence="5 6" key="2">
    <citation type="submission" date="2020-02" db="EMBL/GenBank/DDBJ databases">
        <title>Erythrobacter dongmakensis sp. nov., isolated from a tidal mudflat.</title>
        <authorList>
            <person name="Kim I.S."/>
        </authorList>
    </citation>
    <scope>NUCLEOTIDE SEQUENCE [LARGE SCALE GENOMIC DNA]</scope>
    <source>
        <strain evidence="5 6">GH3-10</strain>
    </source>
</reference>
<keyword evidence="3" id="KW-0472">Membrane</keyword>
<evidence type="ECO:0000313" key="5">
    <source>
        <dbReference type="EMBL" id="MWV26960.1"/>
    </source>
</evidence>
<reference evidence="5 6" key="1">
    <citation type="submission" date="2019-12" db="EMBL/GenBank/DDBJ databases">
        <authorList>
            <person name="Lee S.D."/>
        </authorList>
    </citation>
    <scope>NUCLEOTIDE SEQUENCE [LARGE SCALE GENOMIC DNA]</scope>
    <source>
        <strain evidence="5 6">GH3-10</strain>
    </source>
</reference>
<accession>A0A844XAV0</accession>
<feature type="domain" description="Bacterial sugar transferase" evidence="4">
    <location>
        <begin position="236"/>
        <end position="420"/>
    </location>
</feature>
<comment type="similarity">
    <text evidence="1">Belongs to the bacterial sugar transferase family.</text>
</comment>
<organism evidence="5 6">
    <name type="scientific">Aurantiacibacter rhizosphaerae</name>
    <dbReference type="NCBI Taxonomy" id="2691582"/>
    <lineage>
        <taxon>Bacteria</taxon>
        <taxon>Pseudomonadati</taxon>
        <taxon>Pseudomonadota</taxon>
        <taxon>Alphaproteobacteria</taxon>
        <taxon>Sphingomonadales</taxon>
        <taxon>Erythrobacteraceae</taxon>
        <taxon>Aurantiacibacter</taxon>
    </lineage>
</organism>
<name>A0A844XAV0_9SPHN</name>
<dbReference type="GO" id="GO:0000271">
    <property type="term" value="P:polysaccharide biosynthetic process"/>
    <property type="evidence" value="ECO:0007669"/>
    <property type="project" value="UniProtKB-KW"/>
</dbReference>
<dbReference type="Pfam" id="PF02397">
    <property type="entry name" value="Bac_transf"/>
    <property type="match status" value="1"/>
</dbReference>
<feature type="transmembrane region" description="Helical" evidence="3">
    <location>
        <begin position="238"/>
        <end position="262"/>
    </location>
</feature>